<keyword evidence="1" id="KW-0472">Membrane</keyword>
<feature type="transmembrane region" description="Helical" evidence="1">
    <location>
        <begin position="238"/>
        <end position="255"/>
    </location>
</feature>
<accession>A0ABW3WKX0</accession>
<reference evidence="3" key="1">
    <citation type="journal article" date="2019" name="Int. J. Syst. Evol. Microbiol.">
        <title>The Global Catalogue of Microorganisms (GCM) 10K type strain sequencing project: providing services to taxonomists for standard genome sequencing and annotation.</title>
        <authorList>
            <consortium name="The Broad Institute Genomics Platform"/>
            <consortium name="The Broad Institute Genome Sequencing Center for Infectious Disease"/>
            <person name="Wu L."/>
            <person name="Ma J."/>
        </authorList>
    </citation>
    <scope>NUCLEOTIDE SEQUENCE [LARGE SCALE GENOMIC DNA]</scope>
    <source>
        <strain evidence="3">CCUG 62221</strain>
    </source>
</reference>
<feature type="transmembrane region" description="Helical" evidence="1">
    <location>
        <begin position="46"/>
        <end position="69"/>
    </location>
</feature>
<feature type="transmembrane region" description="Helical" evidence="1">
    <location>
        <begin position="12"/>
        <end position="34"/>
    </location>
</feature>
<feature type="transmembrane region" description="Helical" evidence="1">
    <location>
        <begin position="162"/>
        <end position="187"/>
    </location>
</feature>
<keyword evidence="3" id="KW-1185">Reference proteome</keyword>
<dbReference type="PANTHER" id="PTHR30060">
    <property type="entry name" value="INNER MEMBRANE PROTEIN"/>
    <property type="match status" value="1"/>
</dbReference>
<dbReference type="Proteomes" id="UP001597241">
    <property type="component" value="Unassembled WGS sequence"/>
</dbReference>
<dbReference type="PANTHER" id="PTHR30060:SF0">
    <property type="entry name" value="COILED-COIL PROTEIN (DUF2040)-RELATED"/>
    <property type="match status" value="1"/>
</dbReference>
<evidence type="ECO:0000313" key="2">
    <source>
        <dbReference type="EMBL" id="MFD1292725.1"/>
    </source>
</evidence>
<comment type="caution">
    <text evidence="2">The sequence shown here is derived from an EMBL/GenBank/DDBJ whole genome shotgun (WGS) entry which is preliminary data.</text>
</comment>
<keyword evidence="1" id="KW-1133">Transmembrane helix</keyword>
<evidence type="ECO:0000313" key="3">
    <source>
        <dbReference type="Proteomes" id="UP001597241"/>
    </source>
</evidence>
<keyword evidence="1" id="KW-0812">Transmembrane</keyword>
<gene>
    <name evidence="2" type="ORF">ACFQ5N_02660</name>
</gene>
<proteinExistence type="predicted"/>
<dbReference type="EMBL" id="JBHTMV010000002">
    <property type="protein sequence ID" value="MFD1292725.1"/>
    <property type="molecule type" value="Genomic_DNA"/>
</dbReference>
<protein>
    <submittedName>
        <fullName evidence="2">TerC family protein</fullName>
    </submittedName>
</protein>
<dbReference type="RefSeq" id="WP_386807512.1">
    <property type="nucleotide sequence ID" value="NZ_JBHTMV010000002.1"/>
</dbReference>
<name>A0ABW3WKX0_9FLAO</name>
<evidence type="ECO:0000256" key="1">
    <source>
        <dbReference type="SAM" id="Phobius"/>
    </source>
</evidence>
<feature type="transmembrane region" description="Helical" evidence="1">
    <location>
        <begin position="199"/>
        <end position="218"/>
    </location>
</feature>
<sequence length="284" mass="31521">MEIFLQASTWIALLTLIFLEIVLGIDNIVFISIVSNKLEEKDRPKARNIGLLLAMVFRIALLFGISWVLKLQTVIFKIETNWIDAGITGQSLIIIAGGVFLLYKSVAEIHHKLEGQEEGTKAKASKTISSAIIQIVMLDLVFSFDSILTAIGLVSFDAVPVGFGYFGGMAIIIIAIIVSIIIMLIFAGPVSKFVNEHPTIQILGLSFLLLIGVMLLAEGSHLAHFEFFGNPVHSIPKGYLYFAIFFSLFVEFINLKMKKRKNPVQLHNSTIVDEKLKDTKILDK</sequence>
<feature type="transmembrane region" description="Helical" evidence="1">
    <location>
        <begin position="81"/>
        <end position="103"/>
    </location>
</feature>
<dbReference type="Pfam" id="PF03741">
    <property type="entry name" value="TerC"/>
    <property type="match status" value="1"/>
</dbReference>
<feature type="transmembrane region" description="Helical" evidence="1">
    <location>
        <begin position="131"/>
        <end position="156"/>
    </location>
</feature>
<organism evidence="2 3">
    <name type="scientific">Lutibacter holmesii</name>
    <dbReference type="NCBI Taxonomy" id="1137985"/>
    <lineage>
        <taxon>Bacteria</taxon>
        <taxon>Pseudomonadati</taxon>
        <taxon>Bacteroidota</taxon>
        <taxon>Flavobacteriia</taxon>
        <taxon>Flavobacteriales</taxon>
        <taxon>Flavobacteriaceae</taxon>
        <taxon>Lutibacter</taxon>
    </lineage>
</organism>
<dbReference type="InterPro" id="IPR005496">
    <property type="entry name" value="Integral_membrane_TerC"/>
</dbReference>